<dbReference type="EMBL" id="MU151370">
    <property type="protein sequence ID" value="KAF9444511.1"/>
    <property type="molecule type" value="Genomic_DNA"/>
</dbReference>
<keyword evidence="2" id="KW-1185">Reference proteome</keyword>
<sequence length="150" mass="16737">MNSKVMRNTSIWMCDRIQICVPKLNELAETVEGTGGRSQKVTFALRGISEDALPKKSLMFREDNTGLYITIHESSHPSGRRCDGFSISLAPLIPQKVDFQFFRTNSSMPASSAAQYIRGAIFTKRQTTSGREFVAEGREPLGVLWAAYDL</sequence>
<dbReference type="Proteomes" id="UP000807342">
    <property type="component" value="Unassembled WGS sequence"/>
</dbReference>
<proteinExistence type="predicted"/>
<accession>A0A9P5X828</accession>
<reference evidence="1" key="1">
    <citation type="submission" date="2020-11" db="EMBL/GenBank/DDBJ databases">
        <authorList>
            <consortium name="DOE Joint Genome Institute"/>
            <person name="Ahrendt S."/>
            <person name="Riley R."/>
            <person name="Andreopoulos W."/>
            <person name="Labutti K."/>
            <person name="Pangilinan J."/>
            <person name="Ruiz-Duenas F.J."/>
            <person name="Barrasa J.M."/>
            <person name="Sanchez-Garcia M."/>
            <person name="Camarero S."/>
            <person name="Miyauchi S."/>
            <person name="Serrano A."/>
            <person name="Linde D."/>
            <person name="Babiker R."/>
            <person name="Drula E."/>
            <person name="Ayuso-Fernandez I."/>
            <person name="Pacheco R."/>
            <person name="Padilla G."/>
            <person name="Ferreira P."/>
            <person name="Barriuso J."/>
            <person name="Kellner H."/>
            <person name="Castanera R."/>
            <person name="Alfaro M."/>
            <person name="Ramirez L."/>
            <person name="Pisabarro A.G."/>
            <person name="Kuo A."/>
            <person name="Tritt A."/>
            <person name="Lipzen A."/>
            <person name="He G."/>
            <person name="Yan M."/>
            <person name="Ng V."/>
            <person name="Cullen D."/>
            <person name="Martin F."/>
            <person name="Rosso M.-N."/>
            <person name="Henrissat B."/>
            <person name="Hibbett D."/>
            <person name="Martinez A.T."/>
            <person name="Grigoriev I.V."/>
        </authorList>
    </citation>
    <scope>NUCLEOTIDE SEQUENCE</scope>
    <source>
        <strain evidence="1">MF-IS2</strain>
    </source>
</reference>
<organism evidence="1 2">
    <name type="scientific">Macrolepiota fuliginosa MF-IS2</name>
    <dbReference type="NCBI Taxonomy" id="1400762"/>
    <lineage>
        <taxon>Eukaryota</taxon>
        <taxon>Fungi</taxon>
        <taxon>Dikarya</taxon>
        <taxon>Basidiomycota</taxon>
        <taxon>Agaricomycotina</taxon>
        <taxon>Agaricomycetes</taxon>
        <taxon>Agaricomycetidae</taxon>
        <taxon>Agaricales</taxon>
        <taxon>Agaricineae</taxon>
        <taxon>Agaricaceae</taxon>
        <taxon>Macrolepiota</taxon>
    </lineage>
</organism>
<protein>
    <submittedName>
        <fullName evidence="1">Uncharacterized protein</fullName>
    </submittedName>
</protein>
<evidence type="ECO:0000313" key="1">
    <source>
        <dbReference type="EMBL" id="KAF9444511.1"/>
    </source>
</evidence>
<evidence type="ECO:0000313" key="2">
    <source>
        <dbReference type="Proteomes" id="UP000807342"/>
    </source>
</evidence>
<name>A0A9P5X828_9AGAR</name>
<gene>
    <name evidence="1" type="ORF">P691DRAFT_786624</name>
</gene>
<comment type="caution">
    <text evidence="1">The sequence shown here is derived from an EMBL/GenBank/DDBJ whole genome shotgun (WGS) entry which is preliminary data.</text>
</comment>
<dbReference type="AlphaFoldDB" id="A0A9P5X828"/>